<evidence type="ECO:0000313" key="2">
    <source>
        <dbReference type="EMBL" id="RPA87394.1"/>
    </source>
</evidence>
<proteinExistence type="predicted"/>
<feature type="region of interest" description="Disordered" evidence="1">
    <location>
        <begin position="1"/>
        <end position="23"/>
    </location>
</feature>
<protein>
    <submittedName>
        <fullName evidence="2">Uncharacterized protein</fullName>
    </submittedName>
</protein>
<gene>
    <name evidence="2" type="ORF">BJ508DRAFT_300668</name>
</gene>
<evidence type="ECO:0000313" key="3">
    <source>
        <dbReference type="Proteomes" id="UP000275078"/>
    </source>
</evidence>
<name>A0A3N4J0G0_ASCIM</name>
<dbReference type="Proteomes" id="UP000275078">
    <property type="component" value="Unassembled WGS sequence"/>
</dbReference>
<accession>A0A3N4J0G0</accession>
<dbReference type="AlphaFoldDB" id="A0A3N4J0G0"/>
<evidence type="ECO:0000256" key="1">
    <source>
        <dbReference type="SAM" id="MobiDB-lite"/>
    </source>
</evidence>
<sequence length="681" mass="77747">MVQSDPMDQPKQKRYISSQTQTPGSVINCGPSYLGEPLDVVVIREDSTDWEWAESKRDYFEKDEASCTEEERRVRLDLLIRTGSLFAEYKLLKLNEKGVTKRKKKQQVTEGDMKILVKAYAELFSTKTRYGEIDQDGIGLMMRIRDDGIDIYALDDFIPSKRRSDYEAVCCGIKDDYGDRFEAPKVQRIAELPRKINIENCCQELLQGATTGGEAAKVRDEAQKYFLLYQLEEVTISFQDIPSFCSSTFSTVALGANFREPDGLSEQPNLLVFDETELKPAMDICEIDLPFNQLNFVVLDARSIGIFHVFMIRLRELIARNLVLLEPRRRFNPLRDPITYSRDSDCSRFLPHWTKLLSNTQVCLKALASIINHSRAFQIYLSQQEVARCLKTGIEEFRALIGKVTKKFDALDLLFERLNAPLSVTLIEAPLCKPKQHARLDNLLGHLTGITEWEDKRLLESLVVSRDSGSDRPYGYSRHRHEDDVGKEFRLYGHGFGSAKTNYHSEAMLACLRTLKDSDIDPLPLSASEKQSFKSICNELRACDPLIVTARDNACKMCHIYLAHLPSSPDRPKLQPMSESVTMFAVPPWEVRESVLYGLLDVVLEPVFYHLVGKNIPMSVEDLELYKQIEKKKKDKENMKKLEKWMRETELVPSDGNGAELGWERLTVGSDSLSSNESESL</sequence>
<organism evidence="2 3">
    <name type="scientific">Ascobolus immersus RN42</name>
    <dbReference type="NCBI Taxonomy" id="1160509"/>
    <lineage>
        <taxon>Eukaryota</taxon>
        <taxon>Fungi</taxon>
        <taxon>Dikarya</taxon>
        <taxon>Ascomycota</taxon>
        <taxon>Pezizomycotina</taxon>
        <taxon>Pezizomycetes</taxon>
        <taxon>Pezizales</taxon>
        <taxon>Ascobolaceae</taxon>
        <taxon>Ascobolus</taxon>
    </lineage>
</organism>
<keyword evidence="3" id="KW-1185">Reference proteome</keyword>
<dbReference type="EMBL" id="ML119646">
    <property type="protein sequence ID" value="RPA87394.1"/>
    <property type="molecule type" value="Genomic_DNA"/>
</dbReference>
<reference evidence="2 3" key="1">
    <citation type="journal article" date="2018" name="Nat. Ecol. Evol.">
        <title>Pezizomycetes genomes reveal the molecular basis of ectomycorrhizal truffle lifestyle.</title>
        <authorList>
            <person name="Murat C."/>
            <person name="Payen T."/>
            <person name="Noel B."/>
            <person name="Kuo A."/>
            <person name="Morin E."/>
            <person name="Chen J."/>
            <person name="Kohler A."/>
            <person name="Krizsan K."/>
            <person name="Balestrini R."/>
            <person name="Da Silva C."/>
            <person name="Montanini B."/>
            <person name="Hainaut M."/>
            <person name="Levati E."/>
            <person name="Barry K.W."/>
            <person name="Belfiori B."/>
            <person name="Cichocki N."/>
            <person name="Clum A."/>
            <person name="Dockter R.B."/>
            <person name="Fauchery L."/>
            <person name="Guy J."/>
            <person name="Iotti M."/>
            <person name="Le Tacon F."/>
            <person name="Lindquist E.A."/>
            <person name="Lipzen A."/>
            <person name="Malagnac F."/>
            <person name="Mello A."/>
            <person name="Molinier V."/>
            <person name="Miyauchi S."/>
            <person name="Poulain J."/>
            <person name="Riccioni C."/>
            <person name="Rubini A."/>
            <person name="Sitrit Y."/>
            <person name="Splivallo R."/>
            <person name="Traeger S."/>
            <person name="Wang M."/>
            <person name="Zifcakova L."/>
            <person name="Wipf D."/>
            <person name="Zambonelli A."/>
            <person name="Paolocci F."/>
            <person name="Nowrousian M."/>
            <person name="Ottonello S."/>
            <person name="Baldrian P."/>
            <person name="Spatafora J.W."/>
            <person name="Henrissat B."/>
            <person name="Nagy L.G."/>
            <person name="Aury J.M."/>
            <person name="Wincker P."/>
            <person name="Grigoriev I.V."/>
            <person name="Bonfante P."/>
            <person name="Martin F.M."/>
        </authorList>
    </citation>
    <scope>NUCLEOTIDE SEQUENCE [LARGE SCALE GENOMIC DNA]</scope>
    <source>
        <strain evidence="2 3">RN42</strain>
    </source>
</reference>